<dbReference type="GO" id="GO:0005886">
    <property type="term" value="C:plasma membrane"/>
    <property type="evidence" value="ECO:0007669"/>
    <property type="project" value="UniProtKB-SubCell"/>
</dbReference>
<gene>
    <name evidence="9" type="ORF">P775_15955</name>
</gene>
<evidence type="ECO:0000256" key="7">
    <source>
        <dbReference type="RuleBase" id="RU363032"/>
    </source>
</evidence>
<dbReference type="Gene3D" id="1.10.3720.10">
    <property type="entry name" value="MetI-like"/>
    <property type="match status" value="1"/>
</dbReference>
<dbReference type="Proteomes" id="UP000231259">
    <property type="component" value="Unassembled WGS sequence"/>
</dbReference>
<keyword evidence="5 7" id="KW-1133">Transmembrane helix</keyword>
<name>A0A2G8RCA7_9RHOB</name>
<comment type="subcellular location">
    <subcellularLocation>
        <location evidence="1 7">Cell membrane</location>
        <topology evidence="1 7">Multi-pass membrane protein</topology>
    </subcellularLocation>
</comment>
<evidence type="ECO:0000256" key="6">
    <source>
        <dbReference type="ARBA" id="ARBA00023136"/>
    </source>
</evidence>
<dbReference type="GO" id="GO:0055085">
    <property type="term" value="P:transmembrane transport"/>
    <property type="evidence" value="ECO:0007669"/>
    <property type="project" value="InterPro"/>
</dbReference>
<proteinExistence type="inferred from homology"/>
<feature type="transmembrane region" description="Helical" evidence="7">
    <location>
        <begin position="187"/>
        <end position="213"/>
    </location>
</feature>
<dbReference type="EMBL" id="AWWI01000109">
    <property type="protein sequence ID" value="PIL19160.1"/>
    <property type="molecule type" value="Genomic_DNA"/>
</dbReference>
<dbReference type="SUPFAM" id="SSF161098">
    <property type="entry name" value="MetI-like"/>
    <property type="match status" value="1"/>
</dbReference>
<evidence type="ECO:0000256" key="3">
    <source>
        <dbReference type="ARBA" id="ARBA00022475"/>
    </source>
</evidence>
<keyword evidence="4 7" id="KW-0812">Transmembrane</keyword>
<keyword evidence="6 7" id="KW-0472">Membrane</keyword>
<protein>
    <recommendedName>
        <fullName evidence="8">ABC transmembrane type-1 domain-containing protein</fullName>
    </recommendedName>
</protein>
<dbReference type="InterPro" id="IPR000515">
    <property type="entry name" value="MetI-like"/>
</dbReference>
<sequence>MASVDKVTPMPPGRVRLGSIMPLSSVAARRLILFFALVAAWEFTAEFLVNEFWSSRPSEIVMRLFSMLVDGTLWRHTSITVLEAFAGLLLGAVVGTPLGIWLANAPKASETADPFIMGLYGLPRVALAPLFILWFGIGLLSKIMMSFTMVVFVFLLNSREGVRTVDPDLVDLMRSMRAKSLYRARKVLIPAIVPWILASFRLGIGLSLIGAVVGELVGSSRGLGWYIQNAGGMLDTTGVFTGLVVLMVIAMLANQMIALVEARVLRWR</sequence>
<evidence type="ECO:0000313" key="10">
    <source>
        <dbReference type="Proteomes" id="UP000231259"/>
    </source>
</evidence>
<dbReference type="PROSITE" id="PS50928">
    <property type="entry name" value="ABC_TM1"/>
    <property type="match status" value="1"/>
</dbReference>
<dbReference type="InterPro" id="IPR035906">
    <property type="entry name" value="MetI-like_sf"/>
</dbReference>
<keyword evidence="3" id="KW-1003">Cell membrane</keyword>
<keyword evidence="2 7" id="KW-0813">Transport</keyword>
<reference evidence="9 10" key="1">
    <citation type="submission" date="2013-09" db="EMBL/GenBank/DDBJ databases">
        <title>Genome sequencing of Phaeobacter antarcticus sp. nov. SM1211.</title>
        <authorList>
            <person name="Zhang X.-Y."/>
            <person name="Liu C."/>
            <person name="Chen X.-L."/>
            <person name="Xie B.-B."/>
            <person name="Qin Q.-L."/>
            <person name="Rong J.-C."/>
            <person name="Zhang Y.-Z."/>
        </authorList>
    </citation>
    <scope>NUCLEOTIDE SEQUENCE [LARGE SCALE GENOMIC DNA]</scope>
    <source>
        <strain evidence="9 10">SM1211</strain>
    </source>
</reference>
<feature type="transmembrane region" description="Helical" evidence="7">
    <location>
        <begin position="131"/>
        <end position="156"/>
    </location>
</feature>
<evidence type="ECO:0000256" key="2">
    <source>
        <dbReference type="ARBA" id="ARBA00022448"/>
    </source>
</evidence>
<dbReference type="CDD" id="cd06261">
    <property type="entry name" value="TM_PBP2"/>
    <property type="match status" value="1"/>
</dbReference>
<dbReference type="AlphaFoldDB" id="A0A2G8RCA7"/>
<evidence type="ECO:0000256" key="1">
    <source>
        <dbReference type="ARBA" id="ARBA00004651"/>
    </source>
</evidence>
<feature type="transmembrane region" description="Helical" evidence="7">
    <location>
        <begin position="31"/>
        <end position="53"/>
    </location>
</feature>
<comment type="caution">
    <text evidence="9">The sequence shown here is derived from an EMBL/GenBank/DDBJ whole genome shotgun (WGS) entry which is preliminary data.</text>
</comment>
<feature type="transmembrane region" description="Helical" evidence="7">
    <location>
        <begin position="239"/>
        <end position="260"/>
    </location>
</feature>
<evidence type="ECO:0000256" key="4">
    <source>
        <dbReference type="ARBA" id="ARBA00022692"/>
    </source>
</evidence>
<evidence type="ECO:0000259" key="8">
    <source>
        <dbReference type="PROSITE" id="PS50928"/>
    </source>
</evidence>
<evidence type="ECO:0000313" key="9">
    <source>
        <dbReference type="EMBL" id="PIL19160.1"/>
    </source>
</evidence>
<dbReference type="PANTHER" id="PTHR30151">
    <property type="entry name" value="ALKANE SULFONATE ABC TRANSPORTER-RELATED, MEMBRANE SUBUNIT"/>
    <property type="match status" value="1"/>
</dbReference>
<accession>A0A2G8RCA7</accession>
<feature type="transmembrane region" description="Helical" evidence="7">
    <location>
        <begin position="73"/>
        <end position="94"/>
    </location>
</feature>
<feature type="domain" description="ABC transmembrane type-1" evidence="8">
    <location>
        <begin position="77"/>
        <end position="258"/>
    </location>
</feature>
<dbReference type="Pfam" id="PF00528">
    <property type="entry name" value="BPD_transp_1"/>
    <property type="match status" value="1"/>
</dbReference>
<keyword evidence="10" id="KW-1185">Reference proteome</keyword>
<evidence type="ECO:0000256" key="5">
    <source>
        <dbReference type="ARBA" id="ARBA00022989"/>
    </source>
</evidence>
<comment type="similarity">
    <text evidence="7">Belongs to the binding-protein-dependent transport system permease family.</text>
</comment>
<organism evidence="9 10">
    <name type="scientific">Puniceibacterium antarcticum</name>
    <dbReference type="NCBI Taxonomy" id="1206336"/>
    <lineage>
        <taxon>Bacteria</taxon>
        <taxon>Pseudomonadati</taxon>
        <taxon>Pseudomonadota</taxon>
        <taxon>Alphaproteobacteria</taxon>
        <taxon>Rhodobacterales</taxon>
        <taxon>Paracoccaceae</taxon>
        <taxon>Puniceibacterium</taxon>
    </lineage>
</organism>
<dbReference type="PANTHER" id="PTHR30151:SF20">
    <property type="entry name" value="ABC TRANSPORTER PERMEASE PROTEIN HI_0355-RELATED"/>
    <property type="match status" value="1"/>
</dbReference>